<organism evidence="18 19">
    <name type="scientific">Thermodesulfobacterium geofontis</name>
    <dbReference type="NCBI Taxonomy" id="1295609"/>
    <lineage>
        <taxon>Bacteria</taxon>
        <taxon>Pseudomonadati</taxon>
        <taxon>Thermodesulfobacteriota</taxon>
        <taxon>Thermodesulfobacteria</taxon>
        <taxon>Thermodesulfobacteriales</taxon>
        <taxon>Thermodesulfobacteriaceae</taxon>
        <taxon>Thermodesulfobacterium</taxon>
    </lineage>
</organism>
<dbReference type="InterPro" id="IPR000793">
    <property type="entry name" value="ATP_synth_asu_C"/>
</dbReference>
<dbReference type="InterPro" id="IPR036121">
    <property type="entry name" value="ATPase_F1/V1/A1_a/bsu_N_sf"/>
</dbReference>
<dbReference type="InterPro" id="IPR038376">
    <property type="entry name" value="ATP_synth_asu_C_sf"/>
</dbReference>
<dbReference type="Pfam" id="PF02874">
    <property type="entry name" value="ATP-synt_ab_N"/>
    <property type="match status" value="1"/>
</dbReference>
<feature type="site" description="Required for activity" evidence="14">
    <location>
        <position position="364"/>
    </location>
</feature>
<dbReference type="NCBIfam" id="TIGR00962">
    <property type="entry name" value="atpA"/>
    <property type="match status" value="1"/>
</dbReference>
<dbReference type="Gene3D" id="3.40.50.300">
    <property type="entry name" value="P-loop containing nucleotide triphosphate hydrolases"/>
    <property type="match status" value="1"/>
</dbReference>
<dbReference type="PANTHER" id="PTHR48082:SF2">
    <property type="entry name" value="ATP SYNTHASE SUBUNIT ALPHA, MITOCHONDRIAL"/>
    <property type="match status" value="1"/>
</dbReference>
<dbReference type="AlphaFoldDB" id="A0A2N7PMM4"/>
<dbReference type="CDD" id="cd01132">
    <property type="entry name" value="F1-ATPase_alpha_CD"/>
    <property type="match status" value="1"/>
</dbReference>
<dbReference type="InterPro" id="IPR033732">
    <property type="entry name" value="ATP_synth_F1_a_nt-bd_dom"/>
</dbReference>
<keyword evidence="14" id="KW-1003">Cell membrane</keyword>
<dbReference type="PROSITE" id="PS00152">
    <property type="entry name" value="ATPASE_ALPHA_BETA"/>
    <property type="match status" value="1"/>
</dbReference>
<evidence type="ECO:0000256" key="6">
    <source>
        <dbReference type="ARBA" id="ARBA00022781"/>
    </source>
</evidence>
<dbReference type="FunFam" id="3.40.50.300:FF:000002">
    <property type="entry name" value="ATP synthase subunit alpha"/>
    <property type="match status" value="1"/>
</dbReference>
<evidence type="ECO:0000313" key="19">
    <source>
        <dbReference type="Proteomes" id="UP000235460"/>
    </source>
</evidence>
<dbReference type="GO" id="GO:0046933">
    <property type="term" value="F:proton-transporting ATP synthase activity, rotational mechanism"/>
    <property type="evidence" value="ECO:0007669"/>
    <property type="project" value="UniProtKB-UniRule"/>
</dbReference>
<gene>
    <name evidence="14" type="primary">atpA</name>
    <name evidence="18" type="ORF">C0190_05630</name>
</gene>
<dbReference type="CDD" id="cd18116">
    <property type="entry name" value="ATP-synt_F1_alpha_N"/>
    <property type="match status" value="1"/>
</dbReference>
<protein>
    <recommendedName>
        <fullName evidence="14">ATP synthase subunit alpha</fullName>
        <ecNumber evidence="14">7.1.2.2</ecNumber>
    </recommendedName>
    <alternativeName>
        <fullName evidence="14">ATP synthase F1 sector subunit alpha</fullName>
    </alternativeName>
    <alternativeName>
        <fullName evidence="14">F-ATPase subunit alpha</fullName>
    </alternativeName>
</protein>
<comment type="subunit">
    <text evidence="13">F-type ATPases have 2 components, CF(1) - the catalytic core - and CF(0) - the membrane proton channel. CF(1) has five subunits: alpha(3), beta(3), gamma(1), delta(1), epsilon(1). CF(0) has four main subunits: a(1), b(1), b'(1) and c(9-12).</text>
</comment>
<dbReference type="SUPFAM" id="SSF52540">
    <property type="entry name" value="P-loop containing nucleoside triphosphate hydrolases"/>
    <property type="match status" value="1"/>
</dbReference>
<dbReference type="PANTHER" id="PTHR48082">
    <property type="entry name" value="ATP SYNTHASE SUBUNIT ALPHA, MITOCHONDRIAL"/>
    <property type="match status" value="1"/>
</dbReference>
<evidence type="ECO:0000256" key="2">
    <source>
        <dbReference type="ARBA" id="ARBA00004370"/>
    </source>
</evidence>
<proteinExistence type="inferred from homology"/>
<dbReference type="PIRSF" id="PIRSF039088">
    <property type="entry name" value="F_ATPase_subunit_alpha"/>
    <property type="match status" value="1"/>
</dbReference>
<keyword evidence="9 14" id="KW-0406">Ion transport</keyword>
<keyword evidence="12 14" id="KW-0066">ATP synthesis</keyword>
<dbReference type="HAMAP" id="MF_01346">
    <property type="entry name" value="ATP_synth_alpha_bact"/>
    <property type="match status" value="1"/>
</dbReference>
<evidence type="ECO:0000313" key="18">
    <source>
        <dbReference type="EMBL" id="PMP66433.1"/>
    </source>
</evidence>
<keyword evidence="8 14" id="KW-1278">Translocase</keyword>
<evidence type="ECO:0000256" key="11">
    <source>
        <dbReference type="ARBA" id="ARBA00023196"/>
    </source>
</evidence>
<comment type="subcellular location">
    <subcellularLocation>
        <location evidence="14">Cell membrane</location>
        <topology evidence="14">Peripheral membrane protein</topology>
    </subcellularLocation>
    <subcellularLocation>
        <location evidence="2">Membrane</location>
    </subcellularLocation>
</comment>
<dbReference type="SUPFAM" id="SSF47917">
    <property type="entry name" value="C-terminal domain of alpha and beta subunits of F1 ATP synthase"/>
    <property type="match status" value="1"/>
</dbReference>
<feature type="domain" description="ATP synthase alpha subunit C-terminal" evidence="16">
    <location>
        <begin position="373"/>
        <end position="498"/>
    </location>
</feature>
<comment type="function">
    <text evidence="1 14">Produces ATP from ADP in the presence of a proton gradient across the membrane. The alpha chain is a regulatory subunit.</text>
</comment>
<feature type="domain" description="ATPase F1/V1/A1 complex alpha/beta subunit N-terminal" evidence="17">
    <location>
        <begin position="28"/>
        <end position="94"/>
    </location>
</feature>
<keyword evidence="7 14" id="KW-0067">ATP-binding</keyword>
<dbReference type="InterPro" id="IPR027417">
    <property type="entry name" value="P-loop_NTPase"/>
</dbReference>
<dbReference type="Gene3D" id="1.20.150.20">
    <property type="entry name" value="ATP synthase alpha/beta chain, C-terminal domain"/>
    <property type="match status" value="1"/>
</dbReference>
<evidence type="ECO:0000256" key="10">
    <source>
        <dbReference type="ARBA" id="ARBA00023136"/>
    </source>
</evidence>
<evidence type="ECO:0000256" key="9">
    <source>
        <dbReference type="ARBA" id="ARBA00023065"/>
    </source>
</evidence>
<dbReference type="Pfam" id="PF00006">
    <property type="entry name" value="ATP-synt_ab"/>
    <property type="match status" value="1"/>
</dbReference>
<keyword evidence="5 14" id="KW-0547">Nucleotide-binding</keyword>
<dbReference type="SUPFAM" id="SSF50615">
    <property type="entry name" value="N-terminal domain of alpha and beta subunits of F1 ATP synthase"/>
    <property type="match status" value="1"/>
</dbReference>
<dbReference type="GO" id="GO:0005886">
    <property type="term" value="C:plasma membrane"/>
    <property type="evidence" value="ECO:0007669"/>
    <property type="project" value="UniProtKB-SubCell"/>
</dbReference>
<evidence type="ECO:0000256" key="7">
    <source>
        <dbReference type="ARBA" id="ARBA00022840"/>
    </source>
</evidence>
<reference evidence="18 19" key="1">
    <citation type="submission" date="2018-01" db="EMBL/GenBank/DDBJ databases">
        <title>Metagenomic assembled genomes from two thermal pools in the Uzon Caldera, Kamchatka, Russia.</title>
        <authorList>
            <person name="Wilkins L."/>
            <person name="Ettinger C."/>
        </authorList>
    </citation>
    <scope>NUCLEOTIDE SEQUENCE [LARGE SCALE GENOMIC DNA]</scope>
    <source>
        <strain evidence="18">ZAV-08</strain>
    </source>
</reference>
<dbReference type="EC" id="7.1.2.2" evidence="14"/>
<accession>A0A2N7PMM4</accession>
<evidence type="ECO:0000256" key="8">
    <source>
        <dbReference type="ARBA" id="ARBA00022967"/>
    </source>
</evidence>
<dbReference type="GO" id="GO:0005524">
    <property type="term" value="F:ATP binding"/>
    <property type="evidence" value="ECO:0007669"/>
    <property type="project" value="UniProtKB-UniRule"/>
</dbReference>
<name>A0A2N7PMM4_9BACT</name>
<evidence type="ECO:0000259" key="15">
    <source>
        <dbReference type="Pfam" id="PF00006"/>
    </source>
</evidence>
<dbReference type="NCBIfam" id="NF009884">
    <property type="entry name" value="PRK13343.1"/>
    <property type="match status" value="1"/>
</dbReference>
<dbReference type="InterPro" id="IPR020003">
    <property type="entry name" value="ATPase_a/bsu_AS"/>
</dbReference>
<dbReference type="EMBL" id="PNIK01000077">
    <property type="protein sequence ID" value="PMP66433.1"/>
    <property type="molecule type" value="Genomic_DNA"/>
</dbReference>
<keyword evidence="10 14" id="KW-0472">Membrane</keyword>
<evidence type="ECO:0000259" key="16">
    <source>
        <dbReference type="Pfam" id="PF00306"/>
    </source>
</evidence>
<dbReference type="GO" id="GO:0043531">
    <property type="term" value="F:ADP binding"/>
    <property type="evidence" value="ECO:0007669"/>
    <property type="project" value="TreeGrafter"/>
</dbReference>
<dbReference type="GO" id="GO:0045259">
    <property type="term" value="C:proton-transporting ATP synthase complex"/>
    <property type="evidence" value="ECO:0007669"/>
    <property type="project" value="UniProtKB-KW"/>
</dbReference>
<evidence type="ECO:0000256" key="12">
    <source>
        <dbReference type="ARBA" id="ARBA00023310"/>
    </source>
</evidence>
<evidence type="ECO:0000256" key="4">
    <source>
        <dbReference type="ARBA" id="ARBA00022448"/>
    </source>
</evidence>
<comment type="caution">
    <text evidence="18">The sequence shown here is derived from an EMBL/GenBank/DDBJ whole genome shotgun (WGS) entry which is preliminary data.</text>
</comment>
<feature type="binding site" evidence="14">
    <location>
        <begin position="171"/>
        <end position="178"/>
    </location>
    <ligand>
        <name>ATP</name>
        <dbReference type="ChEBI" id="CHEBI:30616"/>
    </ligand>
</feature>
<dbReference type="CDD" id="cd18113">
    <property type="entry name" value="ATP-synt_F1_alpha_C"/>
    <property type="match status" value="1"/>
</dbReference>
<keyword evidence="11 14" id="KW-0139">CF(1)</keyword>
<evidence type="ECO:0000256" key="1">
    <source>
        <dbReference type="ARBA" id="ARBA00003784"/>
    </source>
</evidence>
<sequence length="514" mass="57438">MEAIKAQELSDLIKKRIEEFEKKIDLDEMGVVISVADGIAHVFGLRNCEYMELIEFPESGEVGIALNLEFDNVGIPVMGDYSKILEGHIAKRTGKVASIPVGEAVIGRVIDPVGRPLDGKGPIEAKEFRRIELKAPGIIKRKPVHEPMYTGIKAIDAMTPIGRGQRELILGDRQTGKTAIVIDAILAQKDTDVYCIYCAIGQKKSTVAQIIETLRRYGAMEYTTVVAACASDSAALQWIAPYSACAIGEYFRDTGRHALVIYDDLSKQAAEYREISLLLRRPPGREAYPGDIFYNHSRLLERAAKLDDQYGGGSLTALPIVETQQGDVSAYIPTNVISITDGQIYLEPGLFFAGIRPAINVGLSVSRVGGAAQIKAMRQVAGRLRLELAQYRELAAFAQFGSELDRATQRVLHRGARLVEILKQPQYQPLPVEKQVCILFAGTRGFLDEMPLEVLAQYERELYEFIESKYPEIYKEIKEKKEISPELEEKMKQVFREFNEEFKKRNNIEPVPIP</sequence>
<comment type="catalytic activity">
    <reaction evidence="14">
        <text>ATP + H2O + 4 H(+)(in) = ADP + phosphate + 5 H(+)(out)</text>
        <dbReference type="Rhea" id="RHEA:57720"/>
        <dbReference type="ChEBI" id="CHEBI:15377"/>
        <dbReference type="ChEBI" id="CHEBI:15378"/>
        <dbReference type="ChEBI" id="CHEBI:30616"/>
        <dbReference type="ChEBI" id="CHEBI:43474"/>
        <dbReference type="ChEBI" id="CHEBI:456216"/>
        <dbReference type="EC" id="7.1.2.2"/>
    </reaction>
</comment>
<evidence type="ECO:0000256" key="5">
    <source>
        <dbReference type="ARBA" id="ARBA00022741"/>
    </source>
</evidence>
<dbReference type="InterPro" id="IPR004100">
    <property type="entry name" value="ATPase_F1/V1/A1_a/bsu_N"/>
</dbReference>
<dbReference type="Proteomes" id="UP000235460">
    <property type="component" value="Unassembled WGS sequence"/>
</dbReference>
<evidence type="ECO:0000259" key="17">
    <source>
        <dbReference type="Pfam" id="PF02874"/>
    </source>
</evidence>
<evidence type="ECO:0000256" key="14">
    <source>
        <dbReference type="HAMAP-Rule" id="MF_01346"/>
    </source>
</evidence>
<dbReference type="Pfam" id="PF00306">
    <property type="entry name" value="ATP-synt_ab_C"/>
    <property type="match status" value="1"/>
</dbReference>
<keyword evidence="6 14" id="KW-0375">Hydrogen ion transport</keyword>
<evidence type="ECO:0000256" key="13">
    <source>
        <dbReference type="ARBA" id="ARBA00026013"/>
    </source>
</evidence>
<comment type="similarity">
    <text evidence="3 14">Belongs to the ATPase alpha/beta chains family.</text>
</comment>
<dbReference type="FunFam" id="1.20.150.20:FF:000001">
    <property type="entry name" value="ATP synthase subunit alpha"/>
    <property type="match status" value="1"/>
</dbReference>
<evidence type="ECO:0000256" key="3">
    <source>
        <dbReference type="ARBA" id="ARBA00008936"/>
    </source>
</evidence>
<feature type="domain" description="ATPase F1/V1/A1 complex alpha/beta subunit nucleotide-binding" evidence="15">
    <location>
        <begin position="151"/>
        <end position="366"/>
    </location>
</feature>
<dbReference type="InterPro" id="IPR023366">
    <property type="entry name" value="ATP_synth_asu-like_sf"/>
</dbReference>
<dbReference type="Gene3D" id="2.40.30.20">
    <property type="match status" value="1"/>
</dbReference>
<keyword evidence="4 14" id="KW-0813">Transport</keyword>
<dbReference type="InterPro" id="IPR005294">
    <property type="entry name" value="ATP_synth_F1_asu"/>
</dbReference>
<dbReference type="InterPro" id="IPR000194">
    <property type="entry name" value="ATPase_F1/V1/A1_a/bsu_nucl-bd"/>
</dbReference>